<keyword evidence="8 9" id="KW-0961">Cell wall biogenesis/degradation</keyword>
<dbReference type="GO" id="GO:0005576">
    <property type="term" value="C:extracellular region"/>
    <property type="evidence" value="ECO:0007669"/>
    <property type="project" value="TreeGrafter"/>
</dbReference>
<dbReference type="PROSITE" id="PS51257">
    <property type="entry name" value="PROKAR_LIPOPROTEIN"/>
    <property type="match status" value="1"/>
</dbReference>
<dbReference type="FunFam" id="2.40.440.10:FF:000002">
    <property type="entry name" value="L,D-transpeptidase ErfK/SrfK"/>
    <property type="match status" value="1"/>
</dbReference>
<feature type="active site" description="Proton donor/acceptor" evidence="9">
    <location>
        <position position="194"/>
    </location>
</feature>
<comment type="pathway">
    <text evidence="1 9">Cell wall biogenesis; peptidoglycan biosynthesis.</text>
</comment>
<evidence type="ECO:0000313" key="12">
    <source>
        <dbReference type="EMBL" id="GHD98727.1"/>
    </source>
</evidence>
<dbReference type="InterPro" id="IPR050979">
    <property type="entry name" value="LD-transpeptidase"/>
</dbReference>
<evidence type="ECO:0000256" key="4">
    <source>
        <dbReference type="ARBA" id="ARBA00022679"/>
    </source>
</evidence>
<dbReference type="PANTHER" id="PTHR30582">
    <property type="entry name" value="L,D-TRANSPEPTIDASE"/>
    <property type="match status" value="1"/>
</dbReference>
<dbReference type="InterPro" id="IPR038063">
    <property type="entry name" value="Transpep_catalytic_dom"/>
</dbReference>
<reference evidence="13 14" key="2">
    <citation type="submission" date="2016-10" db="EMBL/GenBank/DDBJ databases">
        <authorList>
            <person name="Varghese N."/>
            <person name="Submissions S."/>
        </authorList>
    </citation>
    <scope>NUCLEOTIDE SEQUENCE [LARGE SCALE GENOMIC DNA]</scope>
    <source>
        <strain evidence="13 14">DSM 24802</strain>
    </source>
</reference>
<dbReference type="PANTHER" id="PTHR30582:SF24">
    <property type="entry name" value="L,D-TRANSPEPTIDASE ERFK_SRFK-RELATED"/>
    <property type="match status" value="1"/>
</dbReference>
<feature type="domain" description="L,D-TPase catalytic" evidence="11">
    <location>
        <begin position="97"/>
        <end position="234"/>
    </location>
</feature>
<dbReference type="AlphaFoldDB" id="A0AAN4UNG5"/>
<keyword evidence="3" id="KW-0328">Glycosyltransferase</keyword>
<dbReference type="Gene3D" id="2.40.440.10">
    <property type="entry name" value="L,D-transpeptidase catalytic domain-like"/>
    <property type="match status" value="1"/>
</dbReference>
<evidence type="ECO:0000256" key="5">
    <source>
        <dbReference type="ARBA" id="ARBA00022801"/>
    </source>
</evidence>
<dbReference type="InterPro" id="IPR006311">
    <property type="entry name" value="TAT_signal"/>
</dbReference>
<organism evidence="12 15">
    <name type="scientific">Allgaiera indica</name>
    <dbReference type="NCBI Taxonomy" id="765699"/>
    <lineage>
        <taxon>Bacteria</taxon>
        <taxon>Pseudomonadati</taxon>
        <taxon>Pseudomonadota</taxon>
        <taxon>Alphaproteobacteria</taxon>
        <taxon>Rhodobacterales</taxon>
        <taxon>Paracoccaceae</taxon>
        <taxon>Allgaiera</taxon>
    </lineage>
</organism>
<keyword evidence="7 9" id="KW-0573">Peptidoglycan synthesis</keyword>
<evidence type="ECO:0000256" key="9">
    <source>
        <dbReference type="PROSITE-ProRule" id="PRU01373"/>
    </source>
</evidence>
<evidence type="ECO:0000256" key="2">
    <source>
        <dbReference type="ARBA" id="ARBA00005992"/>
    </source>
</evidence>
<sequence>MTLAKPTLLVSRRQTLRVLGAFAMTGAVAACAGRPDDVAKSETDPAVAPVEAPSPATIARYQAIQDHGYTIQAVNPGYLTGSNARALVYYNGSEQPGHIVIDPYARRLYLVLENGMAIRYGCAVGKQGKTFSGDGVIERKVQWPSWRPTQNMIETEPEKYGDYADGVEGGPENPLGARALYLYRNGRDTYYRIHGTNNPSTIGRATSAGCIRLFDQDIIDLYNRVPRGTQVHVRTPDESAMMIGPLRPGFDGYVTPVNDPDQKVTGPLADQILDNSETATDVAVASATQALSAQQPQLTPAATGQPKKVY</sequence>
<dbReference type="GO" id="GO:0018104">
    <property type="term" value="P:peptidoglycan-protein cross-linking"/>
    <property type="evidence" value="ECO:0007669"/>
    <property type="project" value="TreeGrafter"/>
</dbReference>
<accession>A0AAN4UNG5</accession>
<dbReference type="EMBL" id="FNOB01000001">
    <property type="protein sequence ID" value="SDW07531.1"/>
    <property type="molecule type" value="Genomic_DNA"/>
</dbReference>
<dbReference type="Proteomes" id="UP000634647">
    <property type="component" value="Unassembled WGS sequence"/>
</dbReference>
<dbReference type="CDD" id="cd16913">
    <property type="entry name" value="YkuD_like"/>
    <property type="match status" value="1"/>
</dbReference>
<dbReference type="SUPFAM" id="SSF141523">
    <property type="entry name" value="L,D-transpeptidase catalytic domain-like"/>
    <property type="match status" value="1"/>
</dbReference>
<dbReference type="GO" id="GO:0071555">
    <property type="term" value="P:cell wall organization"/>
    <property type="evidence" value="ECO:0007669"/>
    <property type="project" value="UniProtKB-UniRule"/>
</dbReference>
<evidence type="ECO:0000256" key="1">
    <source>
        <dbReference type="ARBA" id="ARBA00004752"/>
    </source>
</evidence>
<keyword evidence="13" id="KW-0449">Lipoprotein</keyword>
<keyword evidence="14" id="KW-1185">Reference proteome</keyword>
<keyword evidence="4" id="KW-0808">Transferase</keyword>
<dbReference type="Proteomes" id="UP000199541">
    <property type="component" value="Unassembled WGS sequence"/>
</dbReference>
<comment type="similarity">
    <text evidence="2">Belongs to the YkuD family.</text>
</comment>
<dbReference type="InterPro" id="IPR005490">
    <property type="entry name" value="LD_TPept_cat_dom"/>
</dbReference>
<feature type="chain" id="PRO_5043000450" evidence="10">
    <location>
        <begin position="30"/>
        <end position="310"/>
    </location>
</feature>
<keyword evidence="6 9" id="KW-0133">Cell shape</keyword>
<evidence type="ECO:0000256" key="6">
    <source>
        <dbReference type="ARBA" id="ARBA00022960"/>
    </source>
</evidence>
<evidence type="ECO:0000256" key="7">
    <source>
        <dbReference type="ARBA" id="ARBA00022984"/>
    </source>
</evidence>
<dbReference type="PROSITE" id="PS52029">
    <property type="entry name" value="LD_TPASE"/>
    <property type="match status" value="1"/>
</dbReference>
<evidence type="ECO:0000313" key="14">
    <source>
        <dbReference type="Proteomes" id="UP000199541"/>
    </source>
</evidence>
<reference evidence="12" key="1">
    <citation type="journal article" date="2014" name="Int. J. Syst. Evol. Microbiol.">
        <title>Complete genome sequence of Corynebacterium casei LMG S-19264T (=DSM 44701T), isolated from a smear-ripened cheese.</title>
        <authorList>
            <consortium name="US DOE Joint Genome Institute (JGI-PGF)"/>
            <person name="Walter F."/>
            <person name="Albersmeier A."/>
            <person name="Kalinowski J."/>
            <person name="Ruckert C."/>
        </authorList>
    </citation>
    <scope>NUCLEOTIDE SEQUENCE</scope>
    <source>
        <strain evidence="12">CGMCC 1.10859</strain>
    </source>
</reference>
<dbReference type="Pfam" id="PF03734">
    <property type="entry name" value="YkuD"/>
    <property type="match status" value="1"/>
</dbReference>
<dbReference type="GO" id="GO:0008360">
    <property type="term" value="P:regulation of cell shape"/>
    <property type="evidence" value="ECO:0007669"/>
    <property type="project" value="UniProtKB-UniRule"/>
</dbReference>
<evidence type="ECO:0000259" key="11">
    <source>
        <dbReference type="PROSITE" id="PS52029"/>
    </source>
</evidence>
<evidence type="ECO:0000256" key="10">
    <source>
        <dbReference type="SAM" id="SignalP"/>
    </source>
</evidence>
<reference evidence="12" key="3">
    <citation type="submission" date="2023-06" db="EMBL/GenBank/DDBJ databases">
        <authorList>
            <person name="Sun Q."/>
            <person name="Zhou Y."/>
        </authorList>
    </citation>
    <scope>NUCLEOTIDE SEQUENCE</scope>
    <source>
        <strain evidence="12">CGMCC 1.10859</strain>
    </source>
</reference>
<proteinExistence type="inferred from homology"/>
<dbReference type="PROSITE" id="PS51318">
    <property type="entry name" value="TAT"/>
    <property type="match status" value="1"/>
</dbReference>
<keyword evidence="10" id="KW-0732">Signal</keyword>
<dbReference type="GO" id="GO:0071972">
    <property type="term" value="F:peptidoglycan L,D-transpeptidase activity"/>
    <property type="evidence" value="ECO:0007669"/>
    <property type="project" value="TreeGrafter"/>
</dbReference>
<feature type="active site" description="Nucleophile" evidence="9">
    <location>
        <position position="210"/>
    </location>
</feature>
<dbReference type="GO" id="GO:0016757">
    <property type="term" value="F:glycosyltransferase activity"/>
    <property type="evidence" value="ECO:0007669"/>
    <property type="project" value="UniProtKB-KW"/>
</dbReference>
<name>A0AAN4UNG5_9RHOB</name>
<evidence type="ECO:0000256" key="8">
    <source>
        <dbReference type="ARBA" id="ARBA00023316"/>
    </source>
</evidence>
<dbReference type="EMBL" id="BNAB01000001">
    <property type="protein sequence ID" value="GHD98727.1"/>
    <property type="molecule type" value="Genomic_DNA"/>
</dbReference>
<keyword evidence="5" id="KW-0378">Hydrolase</keyword>
<protein>
    <submittedName>
        <fullName evidence="13">Lipoprotein-anchoring transpeptidase ErfK/SrfK</fullName>
    </submittedName>
</protein>
<evidence type="ECO:0000313" key="13">
    <source>
        <dbReference type="EMBL" id="SDW07531.1"/>
    </source>
</evidence>
<evidence type="ECO:0000313" key="15">
    <source>
        <dbReference type="Proteomes" id="UP000634647"/>
    </source>
</evidence>
<feature type="signal peptide" evidence="10">
    <location>
        <begin position="1"/>
        <end position="29"/>
    </location>
</feature>
<dbReference type="RefSeq" id="WP_051646184.1">
    <property type="nucleotide sequence ID" value="NZ_BNAB01000001.1"/>
</dbReference>
<comment type="caution">
    <text evidence="12">The sequence shown here is derived from an EMBL/GenBank/DDBJ whole genome shotgun (WGS) entry which is preliminary data.</text>
</comment>
<gene>
    <name evidence="12" type="ORF">GCM10008024_03400</name>
    <name evidence="13" type="ORF">SAMN05444006_101210</name>
</gene>
<evidence type="ECO:0000256" key="3">
    <source>
        <dbReference type="ARBA" id="ARBA00022676"/>
    </source>
</evidence>